<dbReference type="EMBL" id="CBGL010000015">
    <property type="protein sequence ID" value="CDD09720.1"/>
    <property type="molecule type" value="Genomic_DNA"/>
</dbReference>
<dbReference type="AlphaFoldDB" id="R6WJY8"/>
<reference evidence="2" key="1">
    <citation type="submission" date="2012-11" db="EMBL/GenBank/DDBJ databases">
        <title>Dependencies among metagenomic species, viruses, plasmids and units of genetic variation.</title>
        <authorList>
            <person name="Nielsen H.B."/>
            <person name="Almeida M."/>
            <person name="Juncker A.S."/>
            <person name="Rasmussen S."/>
            <person name="Li J."/>
            <person name="Sunagawa S."/>
            <person name="Plichta D."/>
            <person name="Gautier L."/>
            <person name="Le Chatelier E."/>
            <person name="Peletier E."/>
            <person name="Bonde I."/>
            <person name="Nielsen T."/>
            <person name="Manichanh C."/>
            <person name="Arumugam M."/>
            <person name="Batto J."/>
            <person name="Santos M.B.Q.D."/>
            <person name="Blom N."/>
            <person name="Borruel N."/>
            <person name="Burgdorf K.S."/>
            <person name="Boumezbeur F."/>
            <person name="Casellas F."/>
            <person name="Dore J."/>
            <person name="Guarner F."/>
            <person name="Hansen T."/>
            <person name="Hildebrand F."/>
            <person name="Kaas R.S."/>
            <person name="Kennedy S."/>
            <person name="Kristiansen K."/>
            <person name="Kultima J.R."/>
            <person name="Leonard P."/>
            <person name="Levenez F."/>
            <person name="Lund O."/>
            <person name="Moumen B."/>
            <person name="Le Paslier D."/>
            <person name="Pons N."/>
            <person name="Pedersen O."/>
            <person name="Prifti E."/>
            <person name="Qin J."/>
            <person name="Raes J."/>
            <person name="Tap J."/>
            <person name="Tims S."/>
            <person name="Ussery D.W."/>
            <person name="Yamada T."/>
            <person name="MetaHit consortium"/>
            <person name="Renault P."/>
            <person name="Sicheritz-Ponten T."/>
            <person name="Bork P."/>
            <person name="Wang J."/>
            <person name="Brunak S."/>
            <person name="Ehrlich S.D."/>
        </authorList>
    </citation>
    <scope>NUCLEOTIDE SEQUENCE [LARGE SCALE GENOMIC DNA]</scope>
</reference>
<dbReference type="RefSeq" id="WP_021720649.1">
    <property type="nucleotide sequence ID" value="NZ_FR892810.1"/>
</dbReference>
<dbReference type="HOGENOM" id="CLU_2845983_0_0_9"/>
<accession>R6WJY8</accession>
<dbReference type="Proteomes" id="UP000014937">
    <property type="component" value="Unassembled WGS sequence"/>
</dbReference>
<sequence>MKKYSKPLINNLYPSEGAIPAVVGAVAGLSAASAFSVGTASGLMLRDIHSKALLSVNNNSIRFNQ</sequence>
<proteinExistence type="predicted"/>
<keyword evidence="1" id="KW-0472">Membrane</keyword>
<comment type="caution">
    <text evidence="2">The sequence shown here is derived from an EMBL/GenBank/DDBJ whole genome shotgun (WGS) entry which is preliminary data.</text>
</comment>
<evidence type="ECO:0000256" key="1">
    <source>
        <dbReference type="SAM" id="Phobius"/>
    </source>
</evidence>
<name>R6WJY8_9FIRM</name>
<evidence type="ECO:0000313" key="2">
    <source>
        <dbReference type="EMBL" id="CDD09720.1"/>
    </source>
</evidence>
<gene>
    <name evidence="2" type="ORF">BN587_01609</name>
</gene>
<protein>
    <submittedName>
        <fullName evidence="2">Uncharacterized protein</fullName>
    </submittedName>
</protein>
<evidence type="ECO:0000313" key="3">
    <source>
        <dbReference type="Proteomes" id="UP000014937"/>
    </source>
</evidence>
<keyword evidence="1" id="KW-1133">Transmembrane helix</keyword>
<feature type="transmembrane region" description="Helical" evidence="1">
    <location>
        <begin position="20"/>
        <end position="45"/>
    </location>
</feature>
<organism evidence="2 3">
    <name type="scientific">Phascolarctobacterium succinatutens CAG:287</name>
    <dbReference type="NCBI Taxonomy" id="1263101"/>
    <lineage>
        <taxon>Bacteria</taxon>
        <taxon>Bacillati</taxon>
        <taxon>Bacillota</taxon>
        <taxon>Negativicutes</taxon>
        <taxon>Acidaminococcales</taxon>
        <taxon>Acidaminococcaceae</taxon>
        <taxon>Phascolarctobacterium</taxon>
    </lineage>
</organism>
<keyword evidence="1" id="KW-0812">Transmembrane</keyword>